<evidence type="ECO:0000256" key="3">
    <source>
        <dbReference type="ARBA" id="ARBA00022729"/>
    </source>
</evidence>
<feature type="binding site" evidence="8">
    <location>
        <position position="141"/>
    </location>
    <ligand>
        <name>Zn(2+)</name>
        <dbReference type="ChEBI" id="CHEBI:29105"/>
        <note>catalytic</note>
    </ligand>
</feature>
<dbReference type="PANTHER" id="PTHR22726:SF1">
    <property type="entry name" value="METALLOENDOPEPTIDASE OMA1, MITOCHONDRIAL"/>
    <property type="match status" value="1"/>
</dbReference>
<feature type="domain" description="Peptidase M48" evidence="9">
    <location>
        <begin position="80"/>
        <end position="265"/>
    </location>
</feature>
<evidence type="ECO:0000259" key="9">
    <source>
        <dbReference type="Pfam" id="PF01435"/>
    </source>
</evidence>
<dbReference type="InterPro" id="IPR051156">
    <property type="entry name" value="Mito/Outer_Membr_Metalloprot"/>
</dbReference>
<evidence type="ECO:0000256" key="5">
    <source>
        <dbReference type="ARBA" id="ARBA00022801"/>
    </source>
</evidence>
<keyword evidence="6 8" id="KW-0862">Zinc</keyword>
<feature type="signal peptide" evidence="8">
    <location>
        <begin position="1"/>
        <end position="31"/>
    </location>
</feature>
<gene>
    <name evidence="10" type="primary">bepA_2</name>
    <name evidence="10" type="ORF">SIN8267_01471</name>
</gene>
<keyword evidence="4 8" id="KW-0574">Periplasm</keyword>
<dbReference type="RefSeq" id="WP_237444019.1">
    <property type="nucleotide sequence ID" value="NZ_CAKLPX010000001.1"/>
</dbReference>
<feature type="active site" evidence="8">
    <location>
        <position position="142"/>
    </location>
</feature>
<dbReference type="InterPro" id="IPR011990">
    <property type="entry name" value="TPR-like_helical_dom_sf"/>
</dbReference>
<accession>A0ABN8EG04</accession>
<evidence type="ECO:0000256" key="7">
    <source>
        <dbReference type="ARBA" id="ARBA00023049"/>
    </source>
</evidence>
<proteinExistence type="inferred from homology"/>
<keyword evidence="2 8" id="KW-0479">Metal-binding</keyword>
<comment type="subcellular location">
    <subcellularLocation>
        <location evidence="8">Periplasm</location>
    </subcellularLocation>
</comment>
<dbReference type="PANTHER" id="PTHR22726">
    <property type="entry name" value="METALLOENDOPEPTIDASE OMA1"/>
    <property type="match status" value="1"/>
</dbReference>
<protein>
    <recommendedName>
        <fullName evidence="8">Putative beta-barrel assembly-enhancing protease</fullName>
        <ecNumber evidence="8">3.4.-.-</ecNumber>
    </recommendedName>
</protein>
<evidence type="ECO:0000256" key="8">
    <source>
        <dbReference type="HAMAP-Rule" id="MF_00997"/>
    </source>
</evidence>
<comment type="caution">
    <text evidence="10">The sequence shown here is derived from an EMBL/GenBank/DDBJ whole genome shotgun (WGS) entry which is preliminary data.</text>
</comment>
<dbReference type="Proteomes" id="UP000838100">
    <property type="component" value="Unassembled WGS sequence"/>
</dbReference>
<comment type="function">
    <text evidence="8">Functions as both a chaperone and a metalloprotease. Maintains the integrity of the outer membrane by promoting either the assembly or the elimination of outer membrane proteins, depending on their folding state.</text>
</comment>
<dbReference type="EMBL" id="CAKLPX010000001">
    <property type="protein sequence ID" value="CAH0991368.1"/>
    <property type="molecule type" value="Genomic_DNA"/>
</dbReference>
<dbReference type="Gene3D" id="1.25.40.10">
    <property type="entry name" value="Tetratricopeptide repeat domain"/>
    <property type="match status" value="1"/>
</dbReference>
<keyword evidence="5 8" id="KW-0378">Hydrolase</keyword>
<evidence type="ECO:0000313" key="10">
    <source>
        <dbReference type="EMBL" id="CAH0991368.1"/>
    </source>
</evidence>
<feature type="active site" description="Proton donor" evidence="8">
    <location>
        <position position="211"/>
    </location>
</feature>
<feature type="binding site" evidence="8">
    <location>
        <position position="145"/>
    </location>
    <ligand>
        <name>Zn(2+)</name>
        <dbReference type="ChEBI" id="CHEBI:29105"/>
        <note>catalytic</note>
    </ligand>
</feature>
<feature type="binding site" evidence="8">
    <location>
        <position position="207"/>
    </location>
    <ligand>
        <name>Zn(2+)</name>
        <dbReference type="ChEBI" id="CHEBI:29105"/>
        <note>catalytic</note>
    </ligand>
</feature>
<comment type="cofactor">
    <cofactor evidence="8">
        <name>Zn(2+)</name>
        <dbReference type="ChEBI" id="CHEBI:29105"/>
    </cofactor>
    <text evidence="8">Binds 1 zinc ion per subunit.</text>
</comment>
<feature type="chain" id="PRO_5044914735" description="Putative beta-barrel assembly-enhancing protease" evidence="8">
    <location>
        <begin position="32"/>
        <end position="492"/>
    </location>
</feature>
<sequence precursor="true">MRLKTIHTIKRLSVALALSCAILFSGSFSLAQTSDLNLPTLGNSGANMFSDDQKYDLGRAWLMAFRGQAPTVDDPIIYDYLEHLIYRLAQHSQLQDRRIDIVVVANPTLNAFAVPGGVVGVHNGIFINAKNEAQLGSILAHELAHLSQQHFERGVEARQRSTIPTMAGLLAGIVLAATTGSDAGIAAIAASQAGAIQSQLRFSRQNEQEADRIGMQTMVDAGLDPRQSAAMFEEMQRASRYYGNRAPEFLLTHPLTETRISDAKTRGDRYPAGGSVNSIDYAIVQARVRIYYEENPQSAIKFFRAKINTTQGVELESNHYGLAIALTDAGRYEEARKELTPLLEKRRNNIPYQLADTKLLAASGQAKQAQLRLQQLLKINPTNYPLMQSYAKLLLATNQIQASRDVWLRLSELYPNQPSIWYQLAEVQGLSGNIKAVHTARAEYFLLAGNPDAATRHLNYALKLVEGDYLQTEIIQQKIRDIQAWKQRLNLK</sequence>
<dbReference type="CDD" id="cd07324">
    <property type="entry name" value="M48C_Oma1-like"/>
    <property type="match status" value="1"/>
</dbReference>
<dbReference type="Pfam" id="PF14559">
    <property type="entry name" value="TPR_19"/>
    <property type="match status" value="1"/>
</dbReference>
<dbReference type="EC" id="3.4.-.-" evidence="8"/>
<evidence type="ECO:0000313" key="11">
    <source>
        <dbReference type="Proteomes" id="UP000838100"/>
    </source>
</evidence>
<dbReference type="Pfam" id="PF01435">
    <property type="entry name" value="Peptidase_M48"/>
    <property type="match status" value="1"/>
</dbReference>
<evidence type="ECO:0000256" key="2">
    <source>
        <dbReference type="ARBA" id="ARBA00022723"/>
    </source>
</evidence>
<evidence type="ECO:0000256" key="6">
    <source>
        <dbReference type="ARBA" id="ARBA00022833"/>
    </source>
</evidence>
<evidence type="ECO:0000256" key="4">
    <source>
        <dbReference type="ARBA" id="ARBA00022764"/>
    </source>
</evidence>
<dbReference type="GO" id="GO:0006508">
    <property type="term" value="P:proteolysis"/>
    <property type="evidence" value="ECO:0007669"/>
    <property type="project" value="UniProtKB-KW"/>
</dbReference>
<keyword evidence="11" id="KW-1185">Reference proteome</keyword>
<dbReference type="Gene3D" id="3.30.2010.10">
    <property type="entry name" value="Metalloproteases ('zincins'), catalytic domain"/>
    <property type="match status" value="1"/>
</dbReference>
<comment type="similarity">
    <text evidence="8">Belongs to the peptidase M48 family. BepA subfamily.</text>
</comment>
<organism evidence="10 11">
    <name type="scientific">Sinobacterium norvegicum</name>
    <dbReference type="NCBI Taxonomy" id="1641715"/>
    <lineage>
        <taxon>Bacteria</taxon>
        <taxon>Pseudomonadati</taxon>
        <taxon>Pseudomonadota</taxon>
        <taxon>Gammaproteobacteria</taxon>
        <taxon>Cellvibrionales</taxon>
        <taxon>Spongiibacteraceae</taxon>
        <taxon>Sinobacterium</taxon>
    </lineage>
</organism>
<dbReference type="HAMAP" id="MF_00997">
    <property type="entry name" value="Protease_BepA"/>
    <property type="match status" value="1"/>
</dbReference>
<reference evidence="10" key="1">
    <citation type="submission" date="2021-12" db="EMBL/GenBank/DDBJ databases">
        <authorList>
            <person name="Rodrigo-Torres L."/>
            <person name="Arahal R. D."/>
            <person name="Lucena T."/>
        </authorList>
    </citation>
    <scope>NUCLEOTIDE SEQUENCE</scope>
    <source>
        <strain evidence="10">CECT 8267</strain>
    </source>
</reference>
<keyword evidence="1 8" id="KW-0645">Protease</keyword>
<dbReference type="SUPFAM" id="SSF48452">
    <property type="entry name" value="TPR-like"/>
    <property type="match status" value="1"/>
</dbReference>
<dbReference type="InterPro" id="IPR030873">
    <property type="entry name" value="Protease_BepA"/>
</dbReference>
<evidence type="ECO:0000256" key="1">
    <source>
        <dbReference type="ARBA" id="ARBA00022670"/>
    </source>
</evidence>
<keyword evidence="3 8" id="KW-0732">Signal</keyword>
<name>A0ABN8EG04_9GAMM</name>
<keyword evidence="7 8" id="KW-0482">Metalloprotease</keyword>
<dbReference type="InterPro" id="IPR001915">
    <property type="entry name" value="Peptidase_M48"/>
</dbReference>
<dbReference type="GO" id="GO:0008233">
    <property type="term" value="F:peptidase activity"/>
    <property type="evidence" value="ECO:0007669"/>
    <property type="project" value="UniProtKB-KW"/>
</dbReference>